<feature type="transmembrane region" description="Helical" evidence="1">
    <location>
        <begin position="116"/>
        <end position="141"/>
    </location>
</feature>
<feature type="transmembrane region" description="Helical" evidence="1">
    <location>
        <begin position="88"/>
        <end position="110"/>
    </location>
</feature>
<keyword evidence="1" id="KW-0472">Membrane</keyword>
<sequence>MSNQILLWSMLVVPWLSLFFMNKEDLKRYMPVGVLAVATSVIIGDVGSSLGFWIVRETAYPLYHIMPFNIGLNLALTMWVFKFSYHQFWLYMITNAVLDLSFNFFLFQFILSSRGIFHLVNISPFQSFLITTTHALLLYGYQKWQEGIFMRSVSPASSQYLQPALAKPLPQDRAENGLKNENDE</sequence>
<protein>
    <submittedName>
        <fullName evidence="2">Uncharacterized protein</fullName>
    </submittedName>
</protein>
<organism evidence="2 3">
    <name type="scientific">Dendrosporobacter quercicolus</name>
    <dbReference type="NCBI Taxonomy" id="146817"/>
    <lineage>
        <taxon>Bacteria</taxon>
        <taxon>Bacillati</taxon>
        <taxon>Bacillota</taxon>
        <taxon>Negativicutes</taxon>
        <taxon>Selenomonadales</taxon>
        <taxon>Sporomusaceae</taxon>
        <taxon>Dendrosporobacter</taxon>
    </lineage>
</organism>
<reference evidence="2 3" key="1">
    <citation type="submission" date="2016-10" db="EMBL/GenBank/DDBJ databases">
        <authorList>
            <person name="de Groot N.N."/>
        </authorList>
    </citation>
    <scope>NUCLEOTIDE SEQUENCE [LARGE SCALE GENOMIC DNA]</scope>
    <source>
        <strain evidence="2 3">DSM 1736</strain>
    </source>
</reference>
<accession>A0A1G9SNU2</accession>
<dbReference type="AlphaFoldDB" id="A0A1G9SNU2"/>
<feature type="transmembrane region" description="Helical" evidence="1">
    <location>
        <begin position="61"/>
        <end position="81"/>
    </location>
</feature>
<evidence type="ECO:0000313" key="2">
    <source>
        <dbReference type="EMBL" id="SDM37148.1"/>
    </source>
</evidence>
<feature type="transmembrane region" description="Helical" evidence="1">
    <location>
        <begin position="34"/>
        <end position="55"/>
    </location>
</feature>
<keyword evidence="1" id="KW-1133">Transmembrane helix</keyword>
<feature type="transmembrane region" description="Helical" evidence="1">
    <location>
        <begin position="6"/>
        <end position="22"/>
    </location>
</feature>
<evidence type="ECO:0000256" key="1">
    <source>
        <dbReference type="SAM" id="Phobius"/>
    </source>
</evidence>
<dbReference type="OrthoDB" id="1683771at2"/>
<keyword evidence="3" id="KW-1185">Reference proteome</keyword>
<keyword evidence="1" id="KW-0812">Transmembrane</keyword>
<name>A0A1G9SNU2_9FIRM</name>
<proteinExistence type="predicted"/>
<gene>
    <name evidence="2" type="ORF">SAMN04488502_10472</name>
</gene>
<dbReference type="EMBL" id="FNHB01000004">
    <property type="protein sequence ID" value="SDM37148.1"/>
    <property type="molecule type" value="Genomic_DNA"/>
</dbReference>
<dbReference type="Proteomes" id="UP000214880">
    <property type="component" value="Unassembled WGS sequence"/>
</dbReference>
<evidence type="ECO:0000313" key="3">
    <source>
        <dbReference type="Proteomes" id="UP000214880"/>
    </source>
</evidence>
<dbReference type="RefSeq" id="WP_092072132.1">
    <property type="nucleotide sequence ID" value="NZ_FNHB01000004.1"/>
</dbReference>